<comment type="caution">
    <text evidence="2">The sequence shown here is derived from an EMBL/GenBank/DDBJ whole genome shotgun (WGS) entry which is preliminary data.</text>
</comment>
<dbReference type="InterPro" id="IPR035093">
    <property type="entry name" value="RelE/ParE_toxin_dom_sf"/>
</dbReference>
<dbReference type="Proteomes" id="UP000182661">
    <property type="component" value="Unassembled WGS sequence"/>
</dbReference>
<proteinExistence type="predicted"/>
<protein>
    <submittedName>
        <fullName evidence="2">Plasmid stabilization protein</fullName>
    </submittedName>
</protein>
<evidence type="ECO:0000313" key="2">
    <source>
        <dbReference type="EMBL" id="OJG00521.1"/>
    </source>
</evidence>
<evidence type="ECO:0000313" key="3">
    <source>
        <dbReference type="Proteomes" id="UP000182661"/>
    </source>
</evidence>
<keyword evidence="3" id="KW-1185">Reference proteome</keyword>
<dbReference type="InterPro" id="IPR007712">
    <property type="entry name" value="RelE/ParE_toxin"/>
</dbReference>
<dbReference type="OrthoDB" id="9814952at2"/>
<dbReference type="RefSeq" id="WP_071831332.1">
    <property type="nucleotide sequence ID" value="NZ_LSRP01000024.1"/>
</dbReference>
<accession>A0A657LY00</accession>
<evidence type="ECO:0000256" key="1">
    <source>
        <dbReference type="ARBA" id="ARBA00022649"/>
    </source>
</evidence>
<name>A0A657LY00_9HYPH</name>
<gene>
    <name evidence="2" type="ORF">AX760_10085</name>
</gene>
<keyword evidence="1" id="KW-1277">Toxin-antitoxin system</keyword>
<sequence>MSKPYRIIKHPLVENDIYSIASYVSDYAGVHIGFAKATAIVAFIDRLVDFPQVGSLRHDIAKDLRAIPAGGKSVVCFKVDETDRTVFIICVTYAGADWVSRVNERQ</sequence>
<dbReference type="AlphaFoldDB" id="A0A657LY00"/>
<reference evidence="2 3" key="1">
    <citation type="submission" date="2016-02" db="EMBL/GenBank/DDBJ databases">
        <title>Genome sequencing of a beta-galactosidase producing bacteria Rhizobium sp. 59.</title>
        <authorList>
            <person name="Wang D."/>
            <person name="Kot W."/>
            <person name="Qin Y."/>
            <person name="Hansen L."/>
            <person name="Naqvi K."/>
            <person name="Rensing C."/>
        </authorList>
    </citation>
    <scope>NUCLEOTIDE SEQUENCE [LARGE SCALE GENOMIC DNA]</scope>
    <source>
        <strain evidence="2 3">59</strain>
    </source>
</reference>
<dbReference type="EMBL" id="LSRP01000024">
    <property type="protein sequence ID" value="OJG00521.1"/>
    <property type="molecule type" value="Genomic_DNA"/>
</dbReference>
<dbReference type="Gene3D" id="3.30.2310.20">
    <property type="entry name" value="RelE-like"/>
    <property type="match status" value="1"/>
</dbReference>
<organism evidence="2 3">
    <name type="scientific">Pararhizobium antarcticum</name>
    <dbReference type="NCBI Taxonomy" id="1798805"/>
    <lineage>
        <taxon>Bacteria</taxon>
        <taxon>Pseudomonadati</taxon>
        <taxon>Pseudomonadota</taxon>
        <taxon>Alphaproteobacteria</taxon>
        <taxon>Hyphomicrobiales</taxon>
        <taxon>Rhizobiaceae</taxon>
        <taxon>Rhizobium/Agrobacterium group</taxon>
        <taxon>Pararhizobium</taxon>
    </lineage>
</organism>
<dbReference type="Pfam" id="PF05016">
    <property type="entry name" value="ParE_toxin"/>
    <property type="match status" value="1"/>
</dbReference>